<evidence type="ECO:0000256" key="6">
    <source>
        <dbReference type="ARBA" id="ARBA00026066"/>
    </source>
</evidence>
<comment type="similarity">
    <text evidence="2">Belongs to the MoaE family.</text>
</comment>
<accession>A0A1A6C1D6</accession>
<evidence type="ECO:0000256" key="4">
    <source>
        <dbReference type="ARBA" id="ARBA00013858"/>
    </source>
</evidence>
<keyword evidence="5" id="KW-0501">Molybdenum cofactor biosynthesis</keyword>
<dbReference type="Proteomes" id="UP000029273">
    <property type="component" value="Unassembled WGS sequence"/>
</dbReference>
<evidence type="ECO:0000256" key="9">
    <source>
        <dbReference type="ARBA" id="ARBA00030781"/>
    </source>
</evidence>
<dbReference type="AlphaFoldDB" id="A0A1A6C1D6"/>
<dbReference type="InterPro" id="IPR036563">
    <property type="entry name" value="MoaE_sf"/>
</dbReference>
<comment type="pathway">
    <text evidence="1">Cofactor biosynthesis; molybdopterin biosynthesis.</text>
</comment>
<dbReference type="EC" id="2.8.1.12" evidence="3"/>
<evidence type="ECO:0000256" key="3">
    <source>
        <dbReference type="ARBA" id="ARBA00011950"/>
    </source>
</evidence>
<dbReference type="PANTHER" id="PTHR23404">
    <property type="entry name" value="MOLYBDOPTERIN SYNTHASE RELATED"/>
    <property type="match status" value="1"/>
</dbReference>
<evidence type="ECO:0000256" key="5">
    <source>
        <dbReference type="ARBA" id="ARBA00023150"/>
    </source>
</evidence>
<reference evidence="12 13" key="1">
    <citation type="journal article" date="2014" name="Genome Announc.">
        <title>Draft Genome Sequence of the Iron-Oxidizing, Acidophilic, and Halotolerant 'Thiobacillus prosperus' Type Strain DSM 5130.</title>
        <authorList>
            <person name="Ossandon F.J."/>
            <person name="Cardenas J.P."/>
            <person name="Corbett M."/>
            <person name="Quatrini R."/>
            <person name="Holmes D.S."/>
            <person name="Watkin E."/>
        </authorList>
    </citation>
    <scope>NUCLEOTIDE SEQUENCE [LARGE SCALE GENOMIC DNA]</scope>
    <source>
        <strain evidence="12 13">DSM 5130</strain>
    </source>
</reference>
<evidence type="ECO:0000256" key="8">
    <source>
        <dbReference type="ARBA" id="ARBA00030407"/>
    </source>
</evidence>
<evidence type="ECO:0000256" key="1">
    <source>
        <dbReference type="ARBA" id="ARBA00005046"/>
    </source>
</evidence>
<dbReference type="CDD" id="cd00756">
    <property type="entry name" value="MoaE"/>
    <property type="match status" value="1"/>
</dbReference>
<comment type="subunit">
    <text evidence="6">Heterotetramer of 2 MoaD subunits and 2 MoaE subunits. Also stable as homodimer. The enzyme changes between these two forms during catalysis.</text>
</comment>
<evidence type="ECO:0000256" key="10">
    <source>
        <dbReference type="ARBA" id="ARBA00032474"/>
    </source>
</evidence>
<name>A0A1A6C1D6_9GAMM</name>
<dbReference type="EMBL" id="JQSG02000006">
    <property type="protein sequence ID" value="OBS08360.1"/>
    <property type="molecule type" value="Genomic_DNA"/>
</dbReference>
<evidence type="ECO:0000313" key="13">
    <source>
        <dbReference type="Proteomes" id="UP000029273"/>
    </source>
</evidence>
<dbReference type="Gene3D" id="3.90.1170.40">
    <property type="entry name" value="Molybdopterin biosynthesis MoaE subunit"/>
    <property type="match status" value="1"/>
</dbReference>
<dbReference type="UniPathway" id="UPA00344"/>
<evidence type="ECO:0000313" key="12">
    <source>
        <dbReference type="EMBL" id="OBS08360.1"/>
    </source>
</evidence>
<comment type="caution">
    <text evidence="12">The sequence shown here is derived from an EMBL/GenBank/DDBJ whole genome shotgun (WGS) entry which is preliminary data.</text>
</comment>
<protein>
    <recommendedName>
        <fullName evidence="4">Molybdopterin synthase catalytic subunit</fullName>
        <ecNumber evidence="3">2.8.1.12</ecNumber>
    </recommendedName>
    <alternativeName>
        <fullName evidence="9">MPT synthase subunit 2</fullName>
    </alternativeName>
    <alternativeName>
        <fullName evidence="7">Molybdenum cofactor biosynthesis protein E</fullName>
    </alternativeName>
    <alternativeName>
        <fullName evidence="8">Molybdopterin-converting factor large subunit</fullName>
    </alternativeName>
    <alternativeName>
        <fullName evidence="10">Molybdopterin-converting factor subunit 2</fullName>
    </alternativeName>
</protein>
<evidence type="ECO:0000256" key="7">
    <source>
        <dbReference type="ARBA" id="ARBA00029745"/>
    </source>
</evidence>
<evidence type="ECO:0000256" key="2">
    <source>
        <dbReference type="ARBA" id="ARBA00005426"/>
    </source>
</evidence>
<keyword evidence="13" id="KW-1185">Reference proteome</keyword>
<gene>
    <name evidence="12" type="ORF">Thpro_022610</name>
</gene>
<comment type="catalytic activity">
    <reaction evidence="11">
        <text>2 [molybdopterin-synthase sulfur-carrier protein]-C-terminal-Gly-aminoethanethioate + cyclic pyranopterin phosphate + H2O = molybdopterin + 2 [molybdopterin-synthase sulfur-carrier protein]-C-terminal Gly-Gly + 2 H(+)</text>
        <dbReference type="Rhea" id="RHEA:26333"/>
        <dbReference type="Rhea" id="RHEA-COMP:12202"/>
        <dbReference type="Rhea" id="RHEA-COMP:19907"/>
        <dbReference type="ChEBI" id="CHEBI:15377"/>
        <dbReference type="ChEBI" id="CHEBI:15378"/>
        <dbReference type="ChEBI" id="CHEBI:58698"/>
        <dbReference type="ChEBI" id="CHEBI:59648"/>
        <dbReference type="ChEBI" id="CHEBI:90778"/>
        <dbReference type="ChEBI" id="CHEBI:232372"/>
        <dbReference type="EC" id="2.8.1.12"/>
    </reaction>
</comment>
<dbReference type="GO" id="GO:0006777">
    <property type="term" value="P:Mo-molybdopterin cofactor biosynthetic process"/>
    <property type="evidence" value="ECO:0007669"/>
    <property type="project" value="UniProtKB-KW"/>
</dbReference>
<dbReference type="InterPro" id="IPR003448">
    <property type="entry name" value="Mopterin_biosynth_MoaE"/>
</dbReference>
<dbReference type="RefSeq" id="WP_065089733.1">
    <property type="nucleotide sequence ID" value="NZ_JQSG02000006.1"/>
</dbReference>
<proteinExistence type="inferred from homology"/>
<evidence type="ECO:0000256" key="11">
    <source>
        <dbReference type="ARBA" id="ARBA00049878"/>
    </source>
</evidence>
<dbReference type="Pfam" id="PF02391">
    <property type="entry name" value="MoaE"/>
    <property type="match status" value="1"/>
</dbReference>
<sequence length="147" mass="16371">MACVRLEPAGFDPWMSLAAYVSEHRLDDGRVGATAAFVGTMRDFNVGDGVSELFLEHYPGMTERELGLIVGEAEVRWPLVDTLVIHRVGRLLPGEPIVLTAAWSAHRAAAFEACRHLMEALKQRAPFWKRETLGDGRSRWVEQNTPG</sequence>
<dbReference type="SUPFAM" id="SSF54690">
    <property type="entry name" value="Molybdopterin synthase subunit MoaE"/>
    <property type="match status" value="1"/>
</dbReference>
<dbReference type="STRING" id="160660.BJI67_00290"/>
<dbReference type="GO" id="GO:0030366">
    <property type="term" value="F:molybdopterin synthase activity"/>
    <property type="evidence" value="ECO:0007669"/>
    <property type="project" value="UniProtKB-EC"/>
</dbReference>
<organism evidence="12 13">
    <name type="scientific">Acidihalobacter prosperus</name>
    <dbReference type="NCBI Taxonomy" id="160660"/>
    <lineage>
        <taxon>Bacteria</taxon>
        <taxon>Pseudomonadati</taxon>
        <taxon>Pseudomonadota</taxon>
        <taxon>Gammaproteobacteria</taxon>
        <taxon>Chromatiales</taxon>
        <taxon>Ectothiorhodospiraceae</taxon>
        <taxon>Acidihalobacter</taxon>
    </lineage>
</organism>